<dbReference type="InterPro" id="IPR036942">
    <property type="entry name" value="Beta-barrel_TonB_sf"/>
</dbReference>
<proteinExistence type="inferred from homology"/>
<dbReference type="PROSITE" id="PS52016">
    <property type="entry name" value="TONB_DEPENDENT_REC_3"/>
    <property type="match status" value="1"/>
</dbReference>
<reference evidence="10 11" key="1">
    <citation type="submission" date="2024-01" db="EMBL/GenBank/DDBJ databases">
        <title>Pedobacter sp. nov., isolated from fresh soil.</title>
        <authorList>
            <person name="Le N.T.T."/>
        </authorList>
    </citation>
    <scope>NUCLEOTIDE SEQUENCE [LARGE SCALE GENOMIC DNA]</scope>
    <source>
        <strain evidence="10 11">KR3-3</strain>
    </source>
</reference>
<gene>
    <name evidence="10" type="ORF">VRU48_14675</name>
</gene>
<dbReference type="SUPFAM" id="SSF49464">
    <property type="entry name" value="Carboxypeptidase regulatory domain-like"/>
    <property type="match status" value="1"/>
</dbReference>
<comment type="caution">
    <text evidence="10">The sequence shown here is derived from an EMBL/GenBank/DDBJ whole genome shotgun (WGS) entry which is preliminary data.</text>
</comment>
<evidence type="ECO:0000256" key="3">
    <source>
        <dbReference type="ARBA" id="ARBA00022452"/>
    </source>
</evidence>
<dbReference type="Gene3D" id="2.170.130.10">
    <property type="entry name" value="TonB-dependent receptor, plug domain"/>
    <property type="match status" value="1"/>
</dbReference>
<evidence type="ECO:0000256" key="8">
    <source>
        <dbReference type="SAM" id="SignalP"/>
    </source>
</evidence>
<dbReference type="InterPro" id="IPR037066">
    <property type="entry name" value="Plug_dom_sf"/>
</dbReference>
<organism evidence="10 11">
    <name type="scientific">Pedobacter albus</name>
    <dbReference type="NCBI Taxonomy" id="3113905"/>
    <lineage>
        <taxon>Bacteria</taxon>
        <taxon>Pseudomonadati</taxon>
        <taxon>Bacteroidota</taxon>
        <taxon>Sphingobacteriia</taxon>
        <taxon>Sphingobacteriales</taxon>
        <taxon>Sphingobacteriaceae</taxon>
        <taxon>Pedobacter</taxon>
    </lineage>
</organism>
<evidence type="ECO:0000259" key="9">
    <source>
        <dbReference type="Pfam" id="PF07715"/>
    </source>
</evidence>
<evidence type="ECO:0000313" key="10">
    <source>
        <dbReference type="EMBL" id="MEE1946366.1"/>
    </source>
</evidence>
<keyword evidence="11" id="KW-1185">Reference proteome</keyword>
<dbReference type="SUPFAM" id="SSF56935">
    <property type="entry name" value="Porins"/>
    <property type="match status" value="1"/>
</dbReference>
<keyword evidence="2 7" id="KW-0813">Transport</keyword>
<dbReference type="Pfam" id="PF13715">
    <property type="entry name" value="CarbopepD_reg_2"/>
    <property type="match status" value="1"/>
</dbReference>
<protein>
    <submittedName>
        <fullName evidence="10">SusC/RagA family TonB-linked outer membrane protein</fullName>
    </submittedName>
</protein>
<evidence type="ECO:0000256" key="7">
    <source>
        <dbReference type="PROSITE-ProRule" id="PRU01360"/>
    </source>
</evidence>
<keyword evidence="5 7" id="KW-0472">Membrane</keyword>
<evidence type="ECO:0000256" key="1">
    <source>
        <dbReference type="ARBA" id="ARBA00004571"/>
    </source>
</evidence>
<dbReference type="InterPro" id="IPR023997">
    <property type="entry name" value="TonB-dep_OMP_SusC/RagA_CS"/>
</dbReference>
<feature type="domain" description="TonB-dependent receptor plug" evidence="9">
    <location>
        <begin position="117"/>
        <end position="223"/>
    </location>
</feature>
<dbReference type="EMBL" id="JAZDQT010000002">
    <property type="protein sequence ID" value="MEE1946366.1"/>
    <property type="molecule type" value="Genomic_DNA"/>
</dbReference>
<comment type="similarity">
    <text evidence="7">Belongs to the TonB-dependent receptor family.</text>
</comment>
<keyword evidence="8" id="KW-0732">Signal</keyword>
<keyword evidence="4 7" id="KW-0812">Transmembrane</keyword>
<dbReference type="Gene3D" id="2.60.40.1120">
    <property type="entry name" value="Carboxypeptidase-like, regulatory domain"/>
    <property type="match status" value="1"/>
</dbReference>
<feature type="chain" id="PRO_5045256792" evidence="8">
    <location>
        <begin position="21"/>
        <end position="1017"/>
    </location>
</feature>
<evidence type="ECO:0000313" key="11">
    <source>
        <dbReference type="Proteomes" id="UP001336835"/>
    </source>
</evidence>
<dbReference type="InterPro" id="IPR039426">
    <property type="entry name" value="TonB-dep_rcpt-like"/>
</dbReference>
<dbReference type="Proteomes" id="UP001336835">
    <property type="component" value="Unassembled WGS sequence"/>
</dbReference>
<name>A0ABU7IA72_9SPHI</name>
<dbReference type="Gene3D" id="2.40.170.20">
    <property type="entry name" value="TonB-dependent receptor, beta-barrel domain"/>
    <property type="match status" value="1"/>
</dbReference>
<evidence type="ECO:0000256" key="4">
    <source>
        <dbReference type="ARBA" id="ARBA00022692"/>
    </source>
</evidence>
<keyword evidence="6 7" id="KW-0998">Cell outer membrane</keyword>
<dbReference type="InterPro" id="IPR023996">
    <property type="entry name" value="TonB-dep_OMP_SusC/RagA"/>
</dbReference>
<dbReference type="InterPro" id="IPR008969">
    <property type="entry name" value="CarboxyPept-like_regulatory"/>
</dbReference>
<dbReference type="Pfam" id="PF07715">
    <property type="entry name" value="Plug"/>
    <property type="match status" value="1"/>
</dbReference>
<evidence type="ECO:0000256" key="2">
    <source>
        <dbReference type="ARBA" id="ARBA00022448"/>
    </source>
</evidence>
<dbReference type="RefSeq" id="WP_330108667.1">
    <property type="nucleotide sequence ID" value="NZ_JAZDQT010000002.1"/>
</dbReference>
<accession>A0ABU7IA72</accession>
<sequence length="1017" mass="111909">MRKLLQSLFLLMLFAFTAAAQNKTITGRVLGAADGLPIPGVSVKATGTNIGVQTNVEGRYVLSIPSSIESIEFSYLGFLTKTEVVGNRTTINVSLESDEKSLQEVIVTGYGSASRTKVTGAVGKVTSEKINDIPVGSIDQILQGRVPGLYVTAGSGQPGSNARVTIRGIGSINGSTQPLYVLDGIPIETGVFSTLNPADFESVTVLKDASSTAIYGSRGSNGVIVITSKRGKAGKVVFSANTQFGFSNRTSPKFEMLNTTQRLQFEEEVGLENNLTLGPGWYLSAKNPANAGLSTAEKARNAQMLDSLSRIKSPYLDIFFQKGKFQEHEVNASGGNENFRFYSSANYYKQEGIAVRSGIERYSFRTNVDFNQGRLSGSANVNAGFSNSSLIEQENSTNGNNPFSAAYYSLPYELPYVNGKLITAYNAATALPPGYELLDTREGATALDALLNSQNKSNQTKAGLSTNLRYRITNDLYAKTTFGIDYRETNGIRTTVPFSGYSAAFGFPGNQGRYTEAYTRNLQLTSTSGLTFAKTLNEKHDFEAQALFEMNRVKFKTLSTTGYGINPKLQGTPAGVTPGSAANLFIPLLTGNRSQSLLASFISSARYTYDDKYTVTGSYRYDGSSTIPSANRYKGFWSVGASWNAKKEDFIAKIDWLNELRVRGSYGLTAAPFISDFGYFQTYGNTRYGTSTGIAQTSPGNPEYDWEFQKQLDLGVDFSVWKNRARFVFDWYNRNTFNLFISQSLSSTSGFGSLNVNAGKMRNRGIEADVQVDVVSQSDLRVTLGANFNYNKNEITDLGQVNEFVLGTSIVRKGLPFGSHYQVKYAGVNTQTGEPMFYNLDGTITTNYNAATQSQATFGTYQPVFQGGFNLSASYKGLYFDAFFSFADQVTRFNNEDFFTQNRTFATSNVSTLVLKRWRKPGDVTDVQSISSVRRFSSADLQDASYIRFRNFNIGYAFPKKLMSKIKYASGIRVFLQGQNLYTWTKWRGFDPEDNNNIAAFEYPNARTYTLGLKVDF</sequence>
<evidence type="ECO:0000256" key="5">
    <source>
        <dbReference type="ARBA" id="ARBA00023136"/>
    </source>
</evidence>
<dbReference type="NCBIfam" id="TIGR04056">
    <property type="entry name" value="OMP_RagA_SusC"/>
    <property type="match status" value="1"/>
</dbReference>
<dbReference type="NCBIfam" id="TIGR04057">
    <property type="entry name" value="SusC_RagA_signa"/>
    <property type="match status" value="1"/>
</dbReference>
<dbReference type="InterPro" id="IPR012910">
    <property type="entry name" value="Plug_dom"/>
</dbReference>
<feature type="signal peptide" evidence="8">
    <location>
        <begin position="1"/>
        <end position="20"/>
    </location>
</feature>
<evidence type="ECO:0000256" key="6">
    <source>
        <dbReference type="ARBA" id="ARBA00023237"/>
    </source>
</evidence>
<keyword evidence="3 7" id="KW-1134">Transmembrane beta strand</keyword>
<comment type="subcellular location">
    <subcellularLocation>
        <location evidence="1 7">Cell outer membrane</location>
        <topology evidence="1 7">Multi-pass membrane protein</topology>
    </subcellularLocation>
</comment>